<dbReference type="EC" id="2.7.11.1" evidence="2"/>
<proteinExistence type="predicted"/>
<keyword evidence="6" id="KW-0472">Membrane</keyword>
<keyword evidence="9" id="KW-0325">Glycoprotein</keyword>
<evidence type="ECO:0000256" key="5">
    <source>
        <dbReference type="ARBA" id="ARBA00022989"/>
    </source>
</evidence>
<protein>
    <recommendedName>
        <fullName evidence="2">non-specific serine/threonine protein kinase</fullName>
        <ecNumber evidence="2">2.7.11.1</ecNumber>
    </recommendedName>
</protein>
<sequence length="298" mass="32318">MRTHSLCITLAFTLHLKRVWSESELTDAYLDEVSIAAGIEHSCAIYLRSKHNVAGRVICWGDNQGGQCSAPAGEFVQISSGRLHSCGIRQEETIECWGSGIIEKDPEGLYQQVSSGDFHSCGLLRDHSIRCWGESLSEETSPPKGSFVQVSCGRGFTCAVNNQGQGLCWGDNSQGQCDVPYNVSFLQISASSGEFACGVTTDFAVICWGNNSRMQCYAPQDQQFVLVSAGRLSACGITKAHYIVCWGLRSGVTSAPKDVQFDEIALGSNHGCGLRHSDGKVQCWGDRSQHKLLVPSIL</sequence>
<evidence type="ECO:0000256" key="8">
    <source>
        <dbReference type="ARBA" id="ARBA00023170"/>
    </source>
</evidence>
<dbReference type="PANTHER" id="PTHR47460">
    <property type="entry name" value="SERINE/THREONINE-PROTEIN KINASE-LIKE PROTEIN ACR4"/>
    <property type="match status" value="1"/>
</dbReference>
<comment type="catalytic activity">
    <reaction evidence="10">
        <text>L-threonyl-[protein] + ATP = O-phospho-L-threonyl-[protein] + ADP + H(+)</text>
        <dbReference type="Rhea" id="RHEA:46608"/>
        <dbReference type="Rhea" id="RHEA-COMP:11060"/>
        <dbReference type="Rhea" id="RHEA-COMP:11605"/>
        <dbReference type="ChEBI" id="CHEBI:15378"/>
        <dbReference type="ChEBI" id="CHEBI:30013"/>
        <dbReference type="ChEBI" id="CHEBI:30616"/>
        <dbReference type="ChEBI" id="CHEBI:61977"/>
        <dbReference type="ChEBI" id="CHEBI:456216"/>
        <dbReference type="EC" id="2.7.11.1"/>
    </reaction>
</comment>
<dbReference type="EMBL" id="FR824195">
    <property type="protein sequence ID" value="CCA22321.1"/>
    <property type="molecule type" value="Genomic_DNA"/>
</dbReference>
<reference evidence="13" key="2">
    <citation type="submission" date="2011-02" db="EMBL/GenBank/DDBJ databases">
        <authorList>
            <person name="MacLean D."/>
        </authorList>
    </citation>
    <scope>NUCLEOTIDE SEQUENCE</scope>
</reference>
<dbReference type="InterPro" id="IPR009091">
    <property type="entry name" value="RCC1/BLIP-II"/>
</dbReference>
<dbReference type="HOGENOM" id="CLU_074252_1_0_1"/>
<dbReference type="GO" id="GO:0004674">
    <property type="term" value="F:protein serine/threonine kinase activity"/>
    <property type="evidence" value="ECO:0007669"/>
    <property type="project" value="UniProtKB-KW"/>
</dbReference>
<dbReference type="Gene3D" id="2.130.10.30">
    <property type="entry name" value="Regulator of chromosome condensation 1/beta-lactamase-inhibitor protein II"/>
    <property type="match status" value="2"/>
</dbReference>
<organism evidence="13">
    <name type="scientific">Albugo laibachii Nc14</name>
    <dbReference type="NCBI Taxonomy" id="890382"/>
    <lineage>
        <taxon>Eukaryota</taxon>
        <taxon>Sar</taxon>
        <taxon>Stramenopiles</taxon>
        <taxon>Oomycota</taxon>
        <taxon>Peronosporomycetes</taxon>
        <taxon>Albuginales</taxon>
        <taxon>Albuginaceae</taxon>
        <taxon>Albugo</taxon>
    </lineage>
</organism>
<accession>F0WLZ4</accession>
<comment type="catalytic activity">
    <reaction evidence="11">
        <text>L-seryl-[protein] + ATP = O-phospho-L-seryl-[protein] + ADP + H(+)</text>
        <dbReference type="Rhea" id="RHEA:17989"/>
        <dbReference type="Rhea" id="RHEA-COMP:9863"/>
        <dbReference type="Rhea" id="RHEA-COMP:11604"/>
        <dbReference type="ChEBI" id="CHEBI:15378"/>
        <dbReference type="ChEBI" id="CHEBI:29999"/>
        <dbReference type="ChEBI" id="CHEBI:30616"/>
        <dbReference type="ChEBI" id="CHEBI:83421"/>
        <dbReference type="ChEBI" id="CHEBI:456216"/>
        <dbReference type="EC" id="2.7.11.1"/>
    </reaction>
</comment>
<keyword evidence="3" id="KW-0812">Transmembrane</keyword>
<gene>
    <name evidence="13" type="primary">AlNc14C150G7507</name>
    <name evidence="13" type="ORF">ALNC14_084640</name>
</gene>
<feature type="signal peptide" evidence="12">
    <location>
        <begin position="1"/>
        <end position="21"/>
    </location>
</feature>
<keyword evidence="8" id="KW-0675">Receptor</keyword>
<evidence type="ECO:0000256" key="3">
    <source>
        <dbReference type="ARBA" id="ARBA00022692"/>
    </source>
</evidence>
<name>F0WLZ4_9STRA</name>
<dbReference type="AlphaFoldDB" id="F0WLZ4"/>
<evidence type="ECO:0000256" key="12">
    <source>
        <dbReference type="SAM" id="SignalP"/>
    </source>
</evidence>
<evidence type="ECO:0000256" key="6">
    <source>
        <dbReference type="ARBA" id="ARBA00023136"/>
    </source>
</evidence>
<dbReference type="Pfam" id="PF13540">
    <property type="entry name" value="RCC1_2"/>
    <property type="match status" value="3"/>
</dbReference>
<evidence type="ECO:0000256" key="9">
    <source>
        <dbReference type="ARBA" id="ARBA00023180"/>
    </source>
</evidence>
<comment type="subcellular location">
    <subcellularLocation>
        <location evidence="1">Membrane</location>
        <topology evidence="1">Single-pass type I membrane protein</topology>
    </subcellularLocation>
</comment>
<evidence type="ECO:0000256" key="4">
    <source>
        <dbReference type="ARBA" id="ARBA00022729"/>
    </source>
</evidence>
<keyword evidence="4 12" id="KW-0732">Signal</keyword>
<reference evidence="13" key="1">
    <citation type="journal article" date="2011" name="PLoS Biol.">
        <title>Gene gain and loss during evolution of obligate parasitism in the white rust pathogen of Arabidopsis thaliana.</title>
        <authorList>
            <person name="Kemen E."/>
            <person name="Gardiner A."/>
            <person name="Schultz-Larsen T."/>
            <person name="Kemen A.C."/>
            <person name="Balmuth A.L."/>
            <person name="Robert-Seilaniantz A."/>
            <person name="Bailey K."/>
            <person name="Holub E."/>
            <person name="Studholme D.J."/>
            <person name="Maclean D."/>
            <person name="Jones J.D."/>
        </authorList>
    </citation>
    <scope>NUCLEOTIDE SEQUENCE</scope>
</reference>
<evidence type="ECO:0000256" key="1">
    <source>
        <dbReference type="ARBA" id="ARBA00004479"/>
    </source>
</evidence>
<feature type="chain" id="PRO_5003263510" description="non-specific serine/threonine protein kinase" evidence="12">
    <location>
        <begin position="22"/>
        <end position="298"/>
    </location>
</feature>
<keyword evidence="7" id="KW-1015">Disulfide bond</keyword>
<evidence type="ECO:0000256" key="10">
    <source>
        <dbReference type="ARBA" id="ARBA00047899"/>
    </source>
</evidence>
<dbReference type="PANTHER" id="PTHR47460:SF1">
    <property type="entry name" value="SERINE_THREONINE-PROTEIN KINASE-LIKE PROTEIN ACR4"/>
    <property type="match status" value="1"/>
</dbReference>
<evidence type="ECO:0000256" key="7">
    <source>
        <dbReference type="ARBA" id="ARBA00023157"/>
    </source>
</evidence>
<dbReference type="GO" id="GO:0016020">
    <property type="term" value="C:membrane"/>
    <property type="evidence" value="ECO:0007669"/>
    <property type="project" value="UniProtKB-SubCell"/>
</dbReference>
<evidence type="ECO:0000313" key="13">
    <source>
        <dbReference type="EMBL" id="CCA22321.1"/>
    </source>
</evidence>
<dbReference type="SUPFAM" id="SSF50985">
    <property type="entry name" value="RCC1/BLIP-II"/>
    <property type="match status" value="1"/>
</dbReference>
<keyword evidence="5" id="KW-1133">Transmembrane helix</keyword>
<evidence type="ECO:0000256" key="2">
    <source>
        <dbReference type="ARBA" id="ARBA00012513"/>
    </source>
</evidence>
<evidence type="ECO:0000256" key="11">
    <source>
        <dbReference type="ARBA" id="ARBA00048679"/>
    </source>
</evidence>